<keyword evidence="7 8" id="KW-0472">Membrane</keyword>
<dbReference type="GO" id="GO:0050897">
    <property type="term" value="F:cobalt ion binding"/>
    <property type="evidence" value="ECO:0007669"/>
    <property type="project" value="TreeGrafter"/>
</dbReference>
<keyword evidence="3" id="KW-0813">Transport</keyword>
<accession>A0A7W7WXD0</accession>
<dbReference type="GO" id="GO:0015087">
    <property type="term" value="F:cobalt ion transmembrane transporter activity"/>
    <property type="evidence" value="ECO:0007669"/>
    <property type="project" value="TreeGrafter"/>
</dbReference>
<dbReference type="GO" id="GO:0000287">
    <property type="term" value="F:magnesium ion binding"/>
    <property type="evidence" value="ECO:0007669"/>
    <property type="project" value="TreeGrafter"/>
</dbReference>
<comment type="caution">
    <text evidence="9">The sequence shown here is derived from an EMBL/GenBank/DDBJ whole genome shotgun (WGS) entry which is preliminary data.</text>
</comment>
<dbReference type="Gene3D" id="3.30.460.20">
    <property type="entry name" value="CorA soluble domain-like"/>
    <property type="match status" value="1"/>
</dbReference>
<evidence type="ECO:0000256" key="1">
    <source>
        <dbReference type="ARBA" id="ARBA00004651"/>
    </source>
</evidence>
<evidence type="ECO:0000256" key="2">
    <source>
        <dbReference type="ARBA" id="ARBA00009765"/>
    </source>
</evidence>
<dbReference type="SUPFAM" id="SSF144083">
    <property type="entry name" value="Magnesium transport protein CorA, transmembrane region"/>
    <property type="match status" value="1"/>
</dbReference>
<dbReference type="AlphaFoldDB" id="A0A7W7WXD0"/>
<dbReference type="InterPro" id="IPR002523">
    <property type="entry name" value="MgTranspt_CorA/ZnTranspt_ZntB"/>
</dbReference>
<dbReference type="SUPFAM" id="SSF143865">
    <property type="entry name" value="CorA soluble domain-like"/>
    <property type="match status" value="1"/>
</dbReference>
<comment type="subcellular location">
    <subcellularLocation>
        <location evidence="1">Cell membrane</location>
        <topology evidence="1">Multi-pass membrane protein</topology>
    </subcellularLocation>
</comment>
<evidence type="ECO:0000256" key="7">
    <source>
        <dbReference type="ARBA" id="ARBA00023136"/>
    </source>
</evidence>
<feature type="transmembrane region" description="Helical" evidence="8">
    <location>
        <begin position="296"/>
        <end position="316"/>
    </location>
</feature>
<dbReference type="RefSeq" id="WP_184671341.1">
    <property type="nucleotide sequence ID" value="NZ_BAABAI010000037.1"/>
</dbReference>
<evidence type="ECO:0000256" key="6">
    <source>
        <dbReference type="ARBA" id="ARBA00022989"/>
    </source>
</evidence>
<comment type="similarity">
    <text evidence="2">Belongs to the CorA metal ion transporter (MIT) (TC 1.A.35) family.</text>
</comment>
<evidence type="ECO:0000256" key="5">
    <source>
        <dbReference type="ARBA" id="ARBA00022692"/>
    </source>
</evidence>
<sequence>MARTRRYRDGVLEAEDFPAEEIPRHLAEDGVTVWLDLCEPTRDRIAAVADELGLHELAVEDALFEHERPKFHRYDTHCLLNAYAVRLDRRSGRLATAELTAFVTHNALVTVRTRKFDMDAVVRAWDQSSHLAASGVPFLLHGLVDHIVDTHFEAVQALDDHVEQLEDLVFAEHSTNEEMQRRSLAMRRSLVTLRRVVVPMREVITPLLRRDHDIVDDVMQPYFQDVLDHVLRASEWTESLRDLVATIRETQLSIQGNHLNLIMKKVTGWAAVIAVPTAVTGYYGQNVPFPGNGEPWGYWVSTGVVASLSIGLYVLFRRRDWL</sequence>
<dbReference type="CDD" id="cd12822">
    <property type="entry name" value="TmCorA-like"/>
    <property type="match status" value="1"/>
</dbReference>
<proteinExistence type="inferred from homology"/>
<dbReference type="Proteomes" id="UP000542674">
    <property type="component" value="Unassembled WGS sequence"/>
</dbReference>
<feature type="transmembrane region" description="Helical" evidence="8">
    <location>
        <begin position="266"/>
        <end position="284"/>
    </location>
</feature>
<dbReference type="Pfam" id="PF01544">
    <property type="entry name" value="CorA"/>
    <property type="match status" value="1"/>
</dbReference>
<dbReference type="InterPro" id="IPR045863">
    <property type="entry name" value="CorA_TM1_TM2"/>
</dbReference>
<dbReference type="PANTHER" id="PTHR46494">
    <property type="entry name" value="CORA FAMILY METAL ION TRANSPORTER (EUROFUNG)"/>
    <property type="match status" value="1"/>
</dbReference>
<evidence type="ECO:0000313" key="9">
    <source>
        <dbReference type="EMBL" id="MBB4966991.1"/>
    </source>
</evidence>
<dbReference type="GO" id="GO:0005886">
    <property type="term" value="C:plasma membrane"/>
    <property type="evidence" value="ECO:0007669"/>
    <property type="project" value="UniProtKB-SubCell"/>
</dbReference>
<name>A0A7W7WXD0_9PSEU</name>
<dbReference type="PANTHER" id="PTHR46494:SF1">
    <property type="entry name" value="CORA FAMILY METAL ION TRANSPORTER (EUROFUNG)"/>
    <property type="match status" value="1"/>
</dbReference>
<dbReference type="Gene3D" id="1.20.58.340">
    <property type="entry name" value="Magnesium transport protein CorA, transmembrane region"/>
    <property type="match status" value="2"/>
</dbReference>
<dbReference type="InterPro" id="IPR045861">
    <property type="entry name" value="CorA_cytoplasmic_dom"/>
</dbReference>
<dbReference type="GO" id="GO:0015095">
    <property type="term" value="F:magnesium ion transmembrane transporter activity"/>
    <property type="evidence" value="ECO:0007669"/>
    <property type="project" value="TreeGrafter"/>
</dbReference>
<evidence type="ECO:0000256" key="8">
    <source>
        <dbReference type="SAM" id="Phobius"/>
    </source>
</evidence>
<gene>
    <name evidence="9" type="ORF">F4559_004350</name>
</gene>
<organism evidence="9 10">
    <name type="scientific">Saccharothrix violaceirubra</name>
    <dbReference type="NCBI Taxonomy" id="413306"/>
    <lineage>
        <taxon>Bacteria</taxon>
        <taxon>Bacillati</taxon>
        <taxon>Actinomycetota</taxon>
        <taxon>Actinomycetes</taxon>
        <taxon>Pseudonocardiales</taxon>
        <taxon>Pseudonocardiaceae</taxon>
        <taxon>Saccharothrix</taxon>
    </lineage>
</organism>
<protein>
    <submittedName>
        <fullName evidence="9">Magnesium transporter</fullName>
    </submittedName>
</protein>
<keyword evidence="4" id="KW-1003">Cell membrane</keyword>
<keyword evidence="6 8" id="KW-1133">Transmembrane helix</keyword>
<keyword evidence="5 8" id="KW-0812">Transmembrane</keyword>
<evidence type="ECO:0000313" key="10">
    <source>
        <dbReference type="Proteomes" id="UP000542674"/>
    </source>
</evidence>
<evidence type="ECO:0000256" key="4">
    <source>
        <dbReference type="ARBA" id="ARBA00022475"/>
    </source>
</evidence>
<keyword evidence="10" id="KW-1185">Reference proteome</keyword>
<dbReference type="EMBL" id="JACHJS010000001">
    <property type="protein sequence ID" value="MBB4966991.1"/>
    <property type="molecule type" value="Genomic_DNA"/>
</dbReference>
<evidence type="ECO:0000256" key="3">
    <source>
        <dbReference type="ARBA" id="ARBA00022448"/>
    </source>
</evidence>
<reference evidence="9 10" key="1">
    <citation type="submission" date="2020-08" db="EMBL/GenBank/DDBJ databases">
        <title>Sequencing the genomes of 1000 actinobacteria strains.</title>
        <authorList>
            <person name="Klenk H.-P."/>
        </authorList>
    </citation>
    <scope>NUCLEOTIDE SEQUENCE [LARGE SCALE GENOMIC DNA]</scope>
    <source>
        <strain evidence="9 10">DSM 45084</strain>
    </source>
</reference>